<sequence>MKRSVSIFLKDWLANPSRKPLVMRGARQVGKTWLVRDLAKTSSRALIELNFEKQPELAEHFLSNDPARIISDLEADLGLDIHPDNAILFLDEIQAAPALLASLRWFREEMPELPVVAAGSLLDFTLKEHDFSMPVGRIMYCHVEPLSFFEFLDASGNEKLRKTLCTASNTGTLSPRLHERSLELFSEYCITGGLPEIMAAWVEVRNDDRRLQLQQDLIAAYRDDFNKYRKRVPADLLRRVMDAVPKQMGSNFVYNHVDADSGHRNLKQAVEMLTLARVCHRIEHTAANGLPLGAEGNPRLFKMMMVDIGISTAQLGLSRLEARNLNQTVWANKGGLAEQFVGQHLRCLFKPWEEPRLFYWQRTGGRQGELDFIYQHGPHIIPIEVKAGSAGSMKSLHAFMQNKQLPLAVRLDTNPPSVQDLDVRTTTGEQVRYRLVSLPLTMTETLSSAIERSLPQ</sequence>
<dbReference type="InterPro" id="IPR041682">
    <property type="entry name" value="AAA_14"/>
</dbReference>
<dbReference type="PANTHER" id="PTHR33295:SF7">
    <property type="entry name" value="ATPASE"/>
    <property type="match status" value="1"/>
</dbReference>
<dbReference type="RefSeq" id="WP_136082196.1">
    <property type="nucleotide sequence ID" value="NZ_CAAHFG010000004.1"/>
</dbReference>
<dbReference type="SUPFAM" id="SSF52540">
    <property type="entry name" value="P-loop containing nucleoside triphosphate hydrolases"/>
    <property type="match status" value="1"/>
</dbReference>
<evidence type="ECO:0000313" key="3">
    <source>
        <dbReference type="EMBL" id="VGO16663.1"/>
    </source>
</evidence>
<evidence type="ECO:0000259" key="1">
    <source>
        <dbReference type="Pfam" id="PF13173"/>
    </source>
</evidence>
<dbReference type="InterPro" id="IPR025420">
    <property type="entry name" value="DUF4143"/>
</dbReference>
<evidence type="ECO:0000259" key="2">
    <source>
        <dbReference type="Pfam" id="PF13635"/>
    </source>
</evidence>
<reference evidence="3 4" key="1">
    <citation type="submission" date="2019-04" db="EMBL/GenBank/DDBJ databases">
        <authorList>
            <person name="Van Vliet M D."/>
        </authorList>
    </citation>
    <scope>NUCLEOTIDE SEQUENCE [LARGE SCALE GENOMIC DNA]</scope>
    <source>
        <strain evidence="3 4">F1</strain>
    </source>
</reference>
<protein>
    <recommendedName>
        <fullName evidence="5">AAA+ ATPase domain-containing protein</fullName>
    </recommendedName>
</protein>
<dbReference type="AlphaFoldDB" id="A0A6C2U9X9"/>
<dbReference type="InterPro" id="IPR027417">
    <property type="entry name" value="P-loop_NTPase"/>
</dbReference>
<evidence type="ECO:0000313" key="4">
    <source>
        <dbReference type="Proteomes" id="UP000366872"/>
    </source>
</evidence>
<dbReference type="Gene3D" id="3.40.50.300">
    <property type="entry name" value="P-loop containing nucleotide triphosphate hydrolases"/>
    <property type="match status" value="1"/>
</dbReference>
<dbReference type="Pfam" id="PF13635">
    <property type="entry name" value="DUF4143"/>
    <property type="match status" value="1"/>
</dbReference>
<feature type="domain" description="AAA" evidence="1">
    <location>
        <begin position="18"/>
        <end position="152"/>
    </location>
</feature>
<proteinExistence type="predicted"/>
<dbReference type="Pfam" id="PF13173">
    <property type="entry name" value="AAA_14"/>
    <property type="match status" value="1"/>
</dbReference>
<evidence type="ECO:0008006" key="5">
    <source>
        <dbReference type="Google" id="ProtNLM"/>
    </source>
</evidence>
<gene>
    <name evidence="3" type="ORF">PDESU_05254</name>
</gene>
<dbReference type="EMBL" id="CAAHFG010000004">
    <property type="protein sequence ID" value="VGO16663.1"/>
    <property type="molecule type" value="Genomic_DNA"/>
</dbReference>
<dbReference type="PANTHER" id="PTHR33295">
    <property type="entry name" value="ATPASE"/>
    <property type="match status" value="1"/>
</dbReference>
<organism evidence="3 4">
    <name type="scientific">Pontiella desulfatans</name>
    <dbReference type="NCBI Taxonomy" id="2750659"/>
    <lineage>
        <taxon>Bacteria</taxon>
        <taxon>Pseudomonadati</taxon>
        <taxon>Kiritimatiellota</taxon>
        <taxon>Kiritimatiellia</taxon>
        <taxon>Kiritimatiellales</taxon>
        <taxon>Pontiellaceae</taxon>
        <taxon>Pontiella</taxon>
    </lineage>
</organism>
<accession>A0A6C2U9X9</accession>
<keyword evidence="4" id="KW-1185">Reference proteome</keyword>
<feature type="domain" description="DUF4143" evidence="2">
    <location>
        <begin position="223"/>
        <end position="388"/>
    </location>
</feature>
<name>A0A6C2U9X9_PONDE</name>
<dbReference type="Proteomes" id="UP000366872">
    <property type="component" value="Unassembled WGS sequence"/>
</dbReference>